<reference evidence="1 2" key="1">
    <citation type="submission" date="2020-09" db="EMBL/GenBank/DDBJ databases">
        <title>De no assembly of potato wild relative species, Solanum commersonii.</title>
        <authorList>
            <person name="Cho K."/>
        </authorList>
    </citation>
    <scope>NUCLEOTIDE SEQUENCE [LARGE SCALE GENOMIC DNA]</scope>
    <source>
        <strain evidence="1">LZ3.2</strain>
        <tissue evidence="1">Leaf</tissue>
    </source>
</reference>
<proteinExistence type="predicted"/>
<accession>A0A9J5Y3P5</accession>
<organism evidence="1 2">
    <name type="scientific">Solanum commersonii</name>
    <name type="common">Commerson's wild potato</name>
    <name type="synonym">Commerson's nightshade</name>
    <dbReference type="NCBI Taxonomy" id="4109"/>
    <lineage>
        <taxon>Eukaryota</taxon>
        <taxon>Viridiplantae</taxon>
        <taxon>Streptophyta</taxon>
        <taxon>Embryophyta</taxon>
        <taxon>Tracheophyta</taxon>
        <taxon>Spermatophyta</taxon>
        <taxon>Magnoliopsida</taxon>
        <taxon>eudicotyledons</taxon>
        <taxon>Gunneridae</taxon>
        <taxon>Pentapetalae</taxon>
        <taxon>asterids</taxon>
        <taxon>lamiids</taxon>
        <taxon>Solanales</taxon>
        <taxon>Solanaceae</taxon>
        <taxon>Solanoideae</taxon>
        <taxon>Solaneae</taxon>
        <taxon>Solanum</taxon>
    </lineage>
</organism>
<protein>
    <submittedName>
        <fullName evidence="1">Uncharacterized protein</fullName>
    </submittedName>
</protein>
<keyword evidence="2" id="KW-1185">Reference proteome</keyword>
<gene>
    <name evidence="1" type="ORF">H5410_035818</name>
</gene>
<dbReference type="EMBL" id="JACXVP010000007">
    <property type="protein sequence ID" value="KAG5594586.1"/>
    <property type="molecule type" value="Genomic_DNA"/>
</dbReference>
<sequence length="105" mass="12001">MVDHVFDGPHPEIQIYTESLVFSFRTNQIRDATKQSVQPTQTTKSSRWKINLEGISSACYQGKELTYMLATLNLALRTNYKHISLSFLGWLNAFKNEAYALGLQN</sequence>
<comment type="caution">
    <text evidence="1">The sequence shown here is derived from an EMBL/GenBank/DDBJ whole genome shotgun (WGS) entry which is preliminary data.</text>
</comment>
<dbReference type="Proteomes" id="UP000824120">
    <property type="component" value="Chromosome 7"/>
</dbReference>
<dbReference type="AlphaFoldDB" id="A0A9J5Y3P5"/>
<evidence type="ECO:0000313" key="2">
    <source>
        <dbReference type="Proteomes" id="UP000824120"/>
    </source>
</evidence>
<evidence type="ECO:0000313" key="1">
    <source>
        <dbReference type="EMBL" id="KAG5594586.1"/>
    </source>
</evidence>
<name>A0A9J5Y3P5_SOLCO</name>